<gene>
    <name evidence="2" type="ORF">KXJ69_08565</name>
</gene>
<organism evidence="2 3">
    <name type="scientific">Halomarinibacterium sedimenti</name>
    <dbReference type="NCBI Taxonomy" id="2857106"/>
    <lineage>
        <taxon>Bacteria</taxon>
        <taxon>Pseudomonadati</taxon>
        <taxon>Bacteroidota</taxon>
        <taxon>Flavobacteriia</taxon>
        <taxon>Flavobacteriales</taxon>
        <taxon>Flavobacteriaceae</taxon>
        <taxon>Halomarinibacterium</taxon>
    </lineage>
</organism>
<dbReference type="RefSeq" id="WP_219052644.1">
    <property type="nucleotide sequence ID" value="NZ_JAHWDP010000003.1"/>
</dbReference>
<keyword evidence="1" id="KW-0732">Signal</keyword>
<sequence>MHKLFRFPQLFLFFLFSLTTTLFFAQGETDVYLVDIQETDQGFSFENFRNISNNEGYDNQPYFKDDTTLLYARTHGGQTDISVLNLSEHTEKYFNTKTEGGEYSPQPVPNSNDITAVRLDPDGKQRLYRYTEAGTSEEFIPDLVVAYYTLYNEHTVVSSIIEGDDLHLVVYDLTEGKSYKLLKGSGRSIHSIPDTKATSYTAKNEEGNFDVYQLDMETLESFFVCQLPIGIEDYVWITDYKIIIGSGAQLFLYDLFGNGDWNKIADFSEKGITNITRLSISPNGTKLAFVAETKK</sequence>
<protein>
    <recommendedName>
        <fullName evidence="4">WD40 repeat domain-containing protein</fullName>
    </recommendedName>
</protein>
<evidence type="ECO:0000313" key="2">
    <source>
        <dbReference type="EMBL" id="MBW2938157.1"/>
    </source>
</evidence>
<dbReference type="Proteomes" id="UP001138686">
    <property type="component" value="Unassembled WGS sequence"/>
</dbReference>
<feature type="chain" id="PRO_5040948466" description="WD40 repeat domain-containing protein" evidence="1">
    <location>
        <begin position="26"/>
        <end position="295"/>
    </location>
</feature>
<feature type="signal peptide" evidence="1">
    <location>
        <begin position="1"/>
        <end position="25"/>
    </location>
</feature>
<reference evidence="2" key="1">
    <citation type="submission" date="2021-07" db="EMBL/GenBank/DDBJ databases">
        <title>Aureisphaera sp. CAU 1614 isolated from sea sediment.</title>
        <authorList>
            <person name="Kim W."/>
        </authorList>
    </citation>
    <scope>NUCLEOTIDE SEQUENCE</scope>
    <source>
        <strain evidence="2">CAU 1614</strain>
    </source>
</reference>
<keyword evidence="3" id="KW-1185">Reference proteome</keyword>
<evidence type="ECO:0000256" key="1">
    <source>
        <dbReference type="SAM" id="SignalP"/>
    </source>
</evidence>
<comment type="caution">
    <text evidence="2">The sequence shown here is derived from an EMBL/GenBank/DDBJ whole genome shotgun (WGS) entry which is preliminary data.</text>
</comment>
<name>A0A9X1FQU6_9FLAO</name>
<dbReference type="AlphaFoldDB" id="A0A9X1FQU6"/>
<dbReference type="EMBL" id="JAHWDP010000003">
    <property type="protein sequence ID" value="MBW2938157.1"/>
    <property type="molecule type" value="Genomic_DNA"/>
</dbReference>
<accession>A0A9X1FQU6</accession>
<evidence type="ECO:0008006" key="4">
    <source>
        <dbReference type="Google" id="ProtNLM"/>
    </source>
</evidence>
<proteinExistence type="predicted"/>
<evidence type="ECO:0000313" key="3">
    <source>
        <dbReference type="Proteomes" id="UP001138686"/>
    </source>
</evidence>